<gene>
    <name evidence="2" type="ORF">COV10_02575</name>
</gene>
<protein>
    <recommendedName>
        <fullName evidence="1">NAD-dependent epimerase/dehydratase domain-containing protein</fullName>
    </recommendedName>
</protein>
<dbReference type="AlphaFoldDB" id="A0A2H0RG24"/>
<evidence type="ECO:0000313" key="3">
    <source>
        <dbReference type="Proteomes" id="UP000228767"/>
    </source>
</evidence>
<accession>A0A2H0RG24</accession>
<dbReference type="PANTHER" id="PTHR43245:SF53">
    <property type="entry name" value="EPIMERASE-RELATED"/>
    <property type="match status" value="1"/>
</dbReference>
<name>A0A2H0RG24_9BACT</name>
<dbReference type="PANTHER" id="PTHR43245">
    <property type="entry name" value="BIFUNCTIONAL POLYMYXIN RESISTANCE PROTEIN ARNA"/>
    <property type="match status" value="1"/>
</dbReference>
<dbReference type="Gene3D" id="3.90.25.10">
    <property type="entry name" value="UDP-galactose 4-epimerase, domain 1"/>
    <property type="match status" value="1"/>
</dbReference>
<sequence length="300" mass="32925">MKKAIVTGGAGFIGSHICDALLALGYEVHAIDDLRAGKRERLAPAVLLHELDLCRYETVAPLFVDADVVFHTAAMPRVPFSIEYPLETNEANITATVNVLRAAERAGVRRVVYSASSSAYGEQATLPLREDMPADPIHPYGVQKYVGELYARAFFRVYGLQTVSLRYFNVYGPRLDPDGAYALVIGRFLKQRKEGKPLTIIGDGSQTRDFTNVGDVVRANILAATSDKVGKGEVINIGAGRNVSVLELARMIGGPVEYLPPRPEAHDTLADISRARELLGWEPEVRFEDGVIELKREFGL</sequence>
<dbReference type="SUPFAM" id="SSF51735">
    <property type="entry name" value="NAD(P)-binding Rossmann-fold domains"/>
    <property type="match status" value="1"/>
</dbReference>
<dbReference type="Proteomes" id="UP000228767">
    <property type="component" value="Unassembled WGS sequence"/>
</dbReference>
<reference evidence="2 3" key="1">
    <citation type="submission" date="2017-09" db="EMBL/GenBank/DDBJ databases">
        <title>Depth-based differentiation of microbial function through sediment-hosted aquifers and enrichment of novel symbionts in the deep terrestrial subsurface.</title>
        <authorList>
            <person name="Probst A.J."/>
            <person name="Ladd B."/>
            <person name="Jarett J.K."/>
            <person name="Geller-Mcgrath D.E."/>
            <person name="Sieber C.M."/>
            <person name="Emerson J.B."/>
            <person name="Anantharaman K."/>
            <person name="Thomas B.C."/>
            <person name="Malmstrom R."/>
            <person name="Stieglmeier M."/>
            <person name="Klingl A."/>
            <person name="Woyke T."/>
            <person name="Ryan C.M."/>
            <person name="Banfield J.F."/>
        </authorList>
    </citation>
    <scope>NUCLEOTIDE SEQUENCE [LARGE SCALE GENOMIC DNA]</scope>
    <source>
        <strain evidence="2">CG10_big_fil_rev_8_21_14_0_10_51_16</strain>
    </source>
</reference>
<organism evidence="2 3">
    <name type="scientific">Candidatus Vogelbacteria bacterium CG10_big_fil_rev_8_21_14_0_10_51_16</name>
    <dbReference type="NCBI Taxonomy" id="1975045"/>
    <lineage>
        <taxon>Bacteria</taxon>
        <taxon>Candidatus Vogeliibacteriota</taxon>
    </lineage>
</organism>
<dbReference type="InterPro" id="IPR050177">
    <property type="entry name" value="Lipid_A_modif_metabolic_enz"/>
</dbReference>
<evidence type="ECO:0000313" key="2">
    <source>
        <dbReference type="EMBL" id="PIR44745.1"/>
    </source>
</evidence>
<comment type="caution">
    <text evidence="2">The sequence shown here is derived from an EMBL/GenBank/DDBJ whole genome shotgun (WGS) entry which is preliminary data.</text>
</comment>
<dbReference type="InterPro" id="IPR001509">
    <property type="entry name" value="Epimerase_deHydtase"/>
</dbReference>
<dbReference type="InterPro" id="IPR036291">
    <property type="entry name" value="NAD(P)-bd_dom_sf"/>
</dbReference>
<feature type="domain" description="NAD-dependent epimerase/dehydratase" evidence="1">
    <location>
        <begin position="5"/>
        <end position="238"/>
    </location>
</feature>
<proteinExistence type="predicted"/>
<dbReference type="EMBL" id="PCYI01000019">
    <property type="protein sequence ID" value="PIR44745.1"/>
    <property type="molecule type" value="Genomic_DNA"/>
</dbReference>
<dbReference type="Pfam" id="PF01370">
    <property type="entry name" value="Epimerase"/>
    <property type="match status" value="1"/>
</dbReference>
<evidence type="ECO:0000259" key="1">
    <source>
        <dbReference type="Pfam" id="PF01370"/>
    </source>
</evidence>
<dbReference type="Gene3D" id="3.40.50.720">
    <property type="entry name" value="NAD(P)-binding Rossmann-like Domain"/>
    <property type="match status" value="1"/>
</dbReference>